<dbReference type="Proteomes" id="UP000193450">
    <property type="component" value="Chromosome"/>
</dbReference>
<dbReference type="KEGG" id="osg:BST96_00815"/>
<evidence type="ECO:0000256" key="1">
    <source>
        <dbReference type="ARBA" id="ARBA00023015"/>
    </source>
</evidence>
<evidence type="ECO:0000313" key="5">
    <source>
        <dbReference type="EMBL" id="ARN72780.1"/>
    </source>
</evidence>
<dbReference type="Pfam" id="PF12833">
    <property type="entry name" value="HTH_18"/>
    <property type="match status" value="1"/>
</dbReference>
<proteinExistence type="predicted"/>
<accession>A0A1X9N3L8</accession>
<protein>
    <recommendedName>
        <fullName evidence="4">HTH araC/xylS-type domain-containing protein</fullName>
    </recommendedName>
</protein>
<organism evidence="5 6">
    <name type="scientific">Oceanicoccus sagamiensis</name>
    <dbReference type="NCBI Taxonomy" id="716816"/>
    <lineage>
        <taxon>Bacteria</taxon>
        <taxon>Pseudomonadati</taxon>
        <taxon>Pseudomonadota</taxon>
        <taxon>Gammaproteobacteria</taxon>
        <taxon>Cellvibrionales</taxon>
        <taxon>Spongiibacteraceae</taxon>
        <taxon>Oceanicoccus</taxon>
    </lineage>
</organism>
<dbReference type="PANTHER" id="PTHR46796">
    <property type="entry name" value="HTH-TYPE TRANSCRIPTIONAL ACTIVATOR RHAS-RELATED"/>
    <property type="match status" value="1"/>
</dbReference>
<dbReference type="Gene3D" id="1.10.10.60">
    <property type="entry name" value="Homeodomain-like"/>
    <property type="match status" value="1"/>
</dbReference>
<dbReference type="InterPro" id="IPR050204">
    <property type="entry name" value="AraC_XylS_family_regulators"/>
</dbReference>
<feature type="domain" description="HTH araC/xylS-type" evidence="4">
    <location>
        <begin position="155"/>
        <end position="256"/>
    </location>
</feature>
<dbReference type="SMART" id="SM00342">
    <property type="entry name" value="HTH_ARAC"/>
    <property type="match status" value="1"/>
</dbReference>
<keyword evidence="3" id="KW-0804">Transcription</keyword>
<name>A0A1X9N3L8_9GAMM</name>
<dbReference type="EMBL" id="CP019343">
    <property type="protein sequence ID" value="ARN72780.1"/>
    <property type="molecule type" value="Genomic_DNA"/>
</dbReference>
<gene>
    <name evidence="5" type="ORF">BST96_00815</name>
</gene>
<reference evidence="5 6" key="1">
    <citation type="submission" date="2016-11" db="EMBL/GenBank/DDBJ databases">
        <title>Trade-off between light-utilization and light-protection in marine flavobacteria.</title>
        <authorList>
            <person name="Kumagai Y."/>
        </authorList>
    </citation>
    <scope>NUCLEOTIDE SEQUENCE [LARGE SCALE GENOMIC DNA]</scope>
    <source>
        <strain evidence="5 6">NBRC 107125</strain>
    </source>
</reference>
<dbReference type="STRING" id="716816.BST96_00815"/>
<dbReference type="GO" id="GO:0003700">
    <property type="term" value="F:DNA-binding transcription factor activity"/>
    <property type="evidence" value="ECO:0007669"/>
    <property type="project" value="InterPro"/>
</dbReference>
<dbReference type="InterPro" id="IPR009057">
    <property type="entry name" value="Homeodomain-like_sf"/>
</dbReference>
<keyword evidence="1" id="KW-0805">Transcription regulation</keyword>
<keyword evidence="6" id="KW-1185">Reference proteome</keyword>
<evidence type="ECO:0000259" key="4">
    <source>
        <dbReference type="PROSITE" id="PS01124"/>
    </source>
</evidence>
<evidence type="ECO:0000313" key="6">
    <source>
        <dbReference type="Proteomes" id="UP000193450"/>
    </source>
</evidence>
<dbReference type="AlphaFoldDB" id="A0A1X9N3L8"/>
<dbReference type="InterPro" id="IPR018060">
    <property type="entry name" value="HTH_AraC"/>
</dbReference>
<evidence type="ECO:0000256" key="3">
    <source>
        <dbReference type="ARBA" id="ARBA00023163"/>
    </source>
</evidence>
<evidence type="ECO:0000256" key="2">
    <source>
        <dbReference type="ARBA" id="ARBA00023125"/>
    </source>
</evidence>
<keyword evidence="2" id="KW-0238">DNA-binding</keyword>
<dbReference type="GO" id="GO:0043565">
    <property type="term" value="F:sequence-specific DNA binding"/>
    <property type="evidence" value="ECO:0007669"/>
    <property type="project" value="InterPro"/>
</dbReference>
<dbReference type="SUPFAM" id="SSF46689">
    <property type="entry name" value="Homeodomain-like"/>
    <property type="match status" value="1"/>
</dbReference>
<dbReference type="PROSITE" id="PS01124">
    <property type="entry name" value="HTH_ARAC_FAMILY_2"/>
    <property type="match status" value="1"/>
</dbReference>
<sequence>MNSLIKHNRKASYIYLCKGCILLTSGTLESAYYCHSALKIVFAMEQKPFMIKHRHEETLAEASIIKPNYPHHINCYGAWHALLLINPESEPAKMIDQCYLHNTDIYHTATTSTQCLKQSLAMFINTKHSASDAEQLITTLIAHFTGETSAAKAIEPRIQTVIDSINGPDGSLRPIKCFAEQVNLSPSRLSHLFSREMGLPLKQYLLWQKLYHAGFRIAKGELILEAAAAAGFSDAAHFTREFAKVFGLPPSKILKATESMHLISDSIFTR</sequence>